<dbReference type="Pfam" id="PF01740">
    <property type="entry name" value="STAS"/>
    <property type="match status" value="1"/>
</dbReference>
<dbReference type="InterPro" id="IPR036513">
    <property type="entry name" value="STAS_dom_sf"/>
</dbReference>
<organism evidence="4 5">
    <name type="scientific">Anatilimnocola aggregata</name>
    <dbReference type="NCBI Taxonomy" id="2528021"/>
    <lineage>
        <taxon>Bacteria</taxon>
        <taxon>Pseudomonadati</taxon>
        <taxon>Planctomycetota</taxon>
        <taxon>Planctomycetia</taxon>
        <taxon>Pirellulales</taxon>
        <taxon>Pirellulaceae</taxon>
        <taxon>Anatilimnocola</taxon>
    </lineage>
</organism>
<name>A0A517YLG9_9BACT</name>
<reference evidence="4 5" key="1">
    <citation type="submission" date="2019-02" db="EMBL/GenBank/DDBJ databases">
        <title>Deep-cultivation of Planctomycetes and their phenomic and genomic characterization uncovers novel biology.</title>
        <authorList>
            <person name="Wiegand S."/>
            <person name="Jogler M."/>
            <person name="Boedeker C."/>
            <person name="Pinto D."/>
            <person name="Vollmers J."/>
            <person name="Rivas-Marin E."/>
            <person name="Kohn T."/>
            <person name="Peeters S.H."/>
            <person name="Heuer A."/>
            <person name="Rast P."/>
            <person name="Oberbeckmann S."/>
            <person name="Bunk B."/>
            <person name="Jeske O."/>
            <person name="Meyerdierks A."/>
            <person name="Storesund J.E."/>
            <person name="Kallscheuer N."/>
            <person name="Luecker S."/>
            <person name="Lage O.M."/>
            <person name="Pohl T."/>
            <person name="Merkel B.J."/>
            <person name="Hornburger P."/>
            <person name="Mueller R.-W."/>
            <person name="Bruemmer F."/>
            <person name="Labrenz M."/>
            <person name="Spormann A.M."/>
            <person name="Op den Camp H."/>
            <person name="Overmann J."/>
            <person name="Amann R."/>
            <person name="Jetten M.S.M."/>
            <person name="Mascher T."/>
            <person name="Medema M.H."/>
            <person name="Devos D.P."/>
            <person name="Kaster A.-K."/>
            <person name="Ovreas L."/>
            <person name="Rohde M."/>
            <person name="Galperin M.Y."/>
            <person name="Jogler C."/>
        </authorList>
    </citation>
    <scope>NUCLEOTIDE SEQUENCE [LARGE SCALE GENOMIC DNA]</scope>
    <source>
        <strain evidence="4 5">ETA_A8</strain>
    </source>
</reference>
<dbReference type="Gene3D" id="3.30.750.24">
    <property type="entry name" value="STAS domain"/>
    <property type="match status" value="1"/>
</dbReference>
<dbReference type="SUPFAM" id="SSF52091">
    <property type="entry name" value="SpoIIaa-like"/>
    <property type="match status" value="1"/>
</dbReference>
<dbReference type="AlphaFoldDB" id="A0A517YLG9"/>
<protein>
    <recommendedName>
        <fullName evidence="2">Anti-sigma factor antagonist</fullName>
    </recommendedName>
</protein>
<dbReference type="OrthoDB" id="287590at2"/>
<evidence type="ECO:0000256" key="1">
    <source>
        <dbReference type="ARBA" id="ARBA00009013"/>
    </source>
</evidence>
<proteinExistence type="inferred from homology"/>
<dbReference type="EMBL" id="CP036274">
    <property type="protein sequence ID" value="QDU31048.1"/>
    <property type="molecule type" value="Genomic_DNA"/>
</dbReference>
<dbReference type="PANTHER" id="PTHR33495:SF2">
    <property type="entry name" value="ANTI-SIGMA FACTOR ANTAGONIST TM_1081-RELATED"/>
    <property type="match status" value="1"/>
</dbReference>
<evidence type="ECO:0000259" key="3">
    <source>
        <dbReference type="PROSITE" id="PS50801"/>
    </source>
</evidence>
<gene>
    <name evidence="4" type="primary">btrV</name>
    <name evidence="4" type="ORF">ETAA8_62010</name>
</gene>
<evidence type="ECO:0000313" key="4">
    <source>
        <dbReference type="EMBL" id="QDU31048.1"/>
    </source>
</evidence>
<dbReference type="CDD" id="cd07043">
    <property type="entry name" value="STAS_anti-anti-sigma_factors"/>
    <property type="match status" value="1"/>
</dbReference>
<feature type="domain" description="STAS" evidence="3">
    <location>
        <begin position="30"/>
        <end position="121"/>
    </location>
</feature>
<dbReference type="NCBIfam" id="TIGR00377">
    <property type="entry name" value="ant_ant_sig"/>
    <property type="match status" value="1"/>
</dbReference>
<dbReference type="RefSeq" id="WP_145097536.1">
    <property type="nucleotide sequence ID" value="NZ_CP036274.1"/>
</dbReference>
<dbReference type="KEGG" id="aagg:ETAA8_62010"/>
<dbReference type="GO" id="GO:0043856">
    <property type="term" value="F:anti-sigma factor antagonist activity"/>
    <property type="evidence" value="ECO:0007669"/>
    <property type="project" value="InterPro"/>
</dbReference>
<comment type="similarity">
    <text evidence="1 2">Belongs to the anti-sigma-factor antagonist family.</text>
</comment>
<dbReference type="InterPro" id="IPR003658">
    <property type="entry name" value="Anti-sigma_ant"/>
</dbReference>
<keyword evidence="5" id="KW-1185">Reference proteome</keyword>
<evidence type="ECO:0000256" key="2">
    <source>
        <dbReference type="RuleBase" id="RU003749"/>
    </source>
</evidence>
<dbReference type="PROSITE" id="PS50801">
    <property type="entry name" value="STAS"/>
    <property type="match status" value="1"/>
</dbReference>
<dbReference type="Proteomes" id="UP000315017">
    <property type="component" value="Chromosome"/>
</dbReference>
<accession>A0A517YLG9</accession>
<evidence type="ECO:0000313" key="5">
    <source>
        <dbReference type="Proteomes" id="UP000315017"/>
    </source>
</evidence>
<dbReference type="InterPro" id="IPR002645">
    <property type="entry name" value="STAS_dom"/>
</dbReference>
<dbReference type="PANTHER" id="PTHR33495">
    <property type="entry name" value="ANTI-SIGMA FACTOR ANTAGONIST TM_1081-RELATED-RELATED"/>
    <property type="match status" value="1"/>
</dbReference>
<sequence length="121" mass="13621">MAVYRRIELTSFSGTSGDVTLVRFVDRKIIDATNIQELGDELFSLVEKEGRKLLVLNFTSVEFLSSAALNKLIILEKKVKAHSGKMRLCQLRPEIYEVFAITRLNQLFDIKGTEGEALTGL</sequence>